<organism evidence="2 3">
    <name type="scientific">Paramecium sonneborni</name>
    <dbReference type="NCBI Taxonomy" id="65129"/>
    <lineage>
        <taxon>Eukaryota</taxon>
        <taxon>Sar</taxon>
        <taxon>Alveolata</taxon>
        <taxon>Ciliophora</taxon>
        <taxon>Intramacronucleata</taxon>
        <taxon>Oligohymenophorea</taxon>
        <taxon>Peniculida</taxon>
        <taxon>Parameciidae</taxon>
        <taxon>Paramecium</taxon>
    </lineage>
</organism>
<name>A0A8S1NPI7_9CILI</name>
<dbReference type="AlphaFoldDB" id="A0A8S1NPI7"/>
<evidence type="ECO:0000313" key="3">
    <source>
        <dbReference type="Proteomes" id="UP000692954"/>
    </source>
</evidence>
<evidence type="ECO:0000313" key="2">
    <source>
        <dbReference type="EMBL" id="CAD8093980.1"/>
    </source>
</evidence>
<evidence type="ECO:0000256" key="1">
    <source>
        <dbReference type="ARBA" id="ARBA00022737"/>
    </source>
</evidence>
<evidence type="ECO:0008006" key="4">
    <source>
        <dbReference type="Google" id="ProtNLM"/>
    </source>
</evidence>
<dbReference type="InterPro" id="IPR003409">
    <property type="entry name" value="MORN"/>
</dbReference>
<keyword evidence="1" id="KW-0677">Repeat</keyword>
<dbReference type="EMBL" id="CAJJDN010000061">
    <property type="protein sequence ID" value="CAD8093980.1"/>
    <property type="molecule type" value="Genomic_DNA"/>
</dbReference>
<gene>
    <name evidence="2" type="ORF">PSON_ATCC_30995.1.T0610260</name>
</gene>
<dbReference type="Pfam" id="PF02493">
    <property type="entry name" value="MORN"/>
    <property type="match status" value="2"/>
</dbReference>
<keyword evidence="3" id="KW-1185">Reference proteome</keyword>
<proteinExistence type="predicted"/>
<reference evidence="2" key="1">
    <citation type="submission" date="2021-01" db="EMBL/GenBank/DDBJ databases">
        <authorList>
            <consortium name="Genoscope - CEA"/>
            <person name="William W."/>
        </authorList>
    </citation>
    <scope>NUCLEOTIDE SEQUENCE</scope>
</reference>
<sequence length="94" mass="11329">MEWGCQNCLMAKLTKEQEYDNDKKHGKGVFKWEDGRKYAGCWKQNKQHGIGIYLSNQNVEKIGYWEEGVRIKWYEEKEIRLLEQQGILDEFRNL</sequence>
<comment type="caution">
    <text evidence="2">The sequence shown here is derived from an EMBL/GenBank/DDBJ whole genome shotgun (WGS) entry which is preliminary data.</text>
</comment>
<protein>
    <recommendedName>
        <fullName evidence="4">MORN repeat protein</fullName>
    </recommendedName>
</protein>
<accession>A0A8S1NPI7</accession>
<dbReference type="Proteomes" id="UP000692954">
    <property type="component" value="Unassembled WGS sequence"/>
</dbReference>
<dbReference type="OrthoDB" id="203073at2759"/>